<dbReference type="Pfam" id="PF12796">
    <property type="entry name" value="Ank_2"/>
    <property type="match status" value="1"/>
</dbReference>
<reference evidence="3 4" key="1">
    <citation type="journal article" date="2015" name="Genome Announc.">
        <title>Genome sequence and annotation of Trichoderma parareesei, the ancestor of the cellulase producer Trichoderma reesei.</title>
        <authorList>
            <person name="Yang D."/>
            <person name="Pomraning K."/>
            <person name="Kopchinskiy A."/>
            <person name="Karimi Aghcheh R."/>
            <person name="Atanasova L."/>
            <person name="Chenthamara K."/>
            <person name="Baker S.E."/>
            <person name="Zhang R."/>
            <person name="Shen Q."/>
            <person name="Freitag M."/>
            <person name="Kubicek C.P."/>
            <person name="Druzhinina I.S."/>
        </authorList>
    </citation>
    <scope>NUCLEOTIDE SEQUENCE [LARGE SCALE GENOMIC DNA]</scope>
    <source>
        <strain evidence="3 4">CBS 125925</strain>
    </source>
</reference>
<gene>
    <name evidence="3" type="ORF">A9Z42_0084330</name>
</gene>
<dbReference type="OrthoDB" id="9995210at2759"/>
<keyword evidence="4" id="KW-1185">Reference proteome</keyword>
<feature type="repeat" description="ANK" evidence="1">
    <location>
        <begin position="85"/>
        <end position="127"/>
    </location>
</feature>
<keyword evidence="1" id="KW-0040">ANK repeat</keyword>
<proteinExistence type="predicted"/>
<accession>A0A2H2ZLE1</accession>
<dbReference type="PROSITE" id="PS50088">
    <property type="entry name" value="ANK_REPEAT"/>
    <property type="match status" value="1"/>
</dbReference>
<dbReference type="SMART" id="SM00248">
    <property type="entry name" value="ANK"/>
    <property type="match status" value="3"/>
</dbReference>
<dbReference type="SUPFAM" id="SSF48403">
    <property type="entry name" value="Ankyrin repeat"/>
    <property type="match status" value="1"/>
</dbReference>
<name>A0A2H2ZLE1_TRIPA</name>
<comment type="caution">
    <text evidence="3">The sequence shown here is derived from an EMBL/GenBank/DDBJ whole genome shotgun (WGS) entry which is preliminary data.</text>
</comment>
<feature type="compositionally biased region" description="Acidic residues" evidence="2">
    <location>
        <begin position="203"/>
        <end position="222"/>
    </location>
</feature>
<dbReference type="InterPro" id="IPR036770">
    <property type="entry name" value="Ankyrin_rpt-contain_sf"/>
</dbReference>
<evidence type="ECO:0000256" key="1">
    <source>
        <dbReference type="PROSITE-ProRule" id="PRU00023"/>
    </source>
</evidence>
<dbReference type="EMBL" id="LFMI01000779">
    <property type="protein sequence ID" value="OTA07529.1"/>
    <property type="molecule type" value="Genomic_DNA"/>
</dbReference>
<protein>
    <submittedName>
        <fullName evidence="3">Uncharacterized protein</fullName>
    </submittedName>
</protein>
<evidence type="ECO:0000313" key="3">
    <source>
        <dbReference type="EMBL" id="OTA07529.1"/>
    </source>
</evidence>
<dbReference type="AlphaFoldDB" id="A0A2H2ZLE1"/>
<feature type="region of interest" description="Disordered" evidence="2">
    <location>
        <begin position="171"/>
        <end position="235"/>
    </location>
</feature>
<evidence type="ECO:0000313" key="4">
    <source>
        <dbReference type="Proteomes" id="UP000219286"/>
    </source>
</evidence>
<dbReference type="InterPro" id="IPR002110">
    <property type="entry name" value="Ankyrin_rpt"/>
</dbReference>
<organism evidence="3 4">
    <name type="scientific">Trichoderma parareesei</name>
    <name type="common">Filamentous fungus</name>
    <dbReference type="NCBI Taxonomy" id="858221"/>
    <lineage>
        <taxon>Eukaryota</taxon>
        <taxon>Fungi</taxon>
        <taxon>Dikarya</taxon>
        <taxon>Ascomycota</taxon>
        <taxon>Pezizomycotina</taxon>
        <taxon>Sordariomycetes</taxon>
        <taxon>Hypocreomycetidae</taxon>
        <taxon>Hypocreales</taxon>
        <taxon>Hypocreaceae</taxon>
        <taxon>Trichoderma</taxon>
    </lineage>
</organism>
<dbReference type="Proteomes" id="UP000219286">
    <property type="component" value="Unassembled WGS sequence"/>
</dbReference>
<sequence>MNGEEHEGASIEEQLIEACRRDNVELLTELLEDKSDSEITRLLNETTTVMGNHLYHEAASRGNYEIIDHLLDQPDFECDPINRLEGDTPLHSAVRWLNAEPPAQIPFGLQLIDMMLEAGSNPRIKNKGGLTALQLVDPRNTQLRDLIRRHEYASQNAGDFINVTTTVTTTTSSAAAAAPPSAPPPGRPDGAAPPVPRGAAGAESDDDDDDAEFSGSDEEERAEWERRRKTKKSQR</sequence>
<evidence type="ECO:0000256" key="2">
    <source>
        <dbReference type="SAM" id="MobiDB-lite"/>
    </source>
</evidence>
<feature type="compositionally biased region" description="Pro residues" evidence="2">
    <location>
        <begin position="180"/>
        <end position="196"/>
    </location>
</feature>
<dbReference type="Gene3D" id="1.25.40.20">
    <property type="entry name" value="Ankyrin repeat-containing domain"/>
    <property type="match status" value="1"/>
</dbReference>